<feature type="compositionally biased region" description="Acidic residues" evidence="1">
    <location>
        <begin position="207"/>
        <end position="234"/>
    </location>
</feature>
<feature type="compositionally biased region" description="Polar residues" evidence="1">
    <location>
        <begin position="287"/>
        <end position="328"/>
    </location>
</feature>
<dbReference type="AlphaFoldDB" id="K0KJU1"/>
<evidence type="ECO:0000313" key="2">
    <source>
        <dbReference type="EMBL" id="CCH42417.1"/>
    </source>
</evidence>
<feature type="compositionally biased region" description="Polar residues" evidence="1">
    <location>
        <begin position="1"/>
        <end position="15"/>
    </location>
</feature>
<feature type="compositionally biased region" description="Acidic residues" evidence="1">
    <location>
        <begin position="26"/>
        <end position="37"/>
    </location>
</feature>
<protein>
    <submittedName>
        <fullName evidence="2">Midasin</fullName>
    </submittedName>
</protein>
<dbReference type="EMBL" id="CAIF01000043">
    <property type="protein sequence ID" value="CCH42417.1"/>
    <property type="molecule type" value="Genomic_DNA"/>
</dbReference>
<organism evidence="2 3">
    <name type="scientific">Wickerhamomyces ciferrii (strain ATCC 14091 / BCRC 22168 / CBS 111 / JCM 3599 / NBRC 0793 / NRRL Y-1031 F-60-10)</name>
    <name type="common">Yeast</name>
    <name type="synonym">Pichia ciferrii</name>
    <dbReference type="NCBI Taxonomy" id="1206466"/>
    <lineage>
        <taxon>Eukaryota</taxon>
        <taxon>Fungi</taxon>
        <taxon>Dikarya</taxon>
        <taxon>Ascomycota</taxon>
        <taxon>Saccharomycotina</taxon>
        <taxon>Saccharomycetes</taxon>
        <taxon>Phaffomycetales</taxon>
        <taxon>Wickerhamomycetaceae</taxon>
        <taxon>Wickerhamomyces</taxon>
    </lineage>
</organism>
<dbReference type="Proteomes" id="UP000009328">
    <property type="component" value="Unassembled WGS sequence"/>
</dbReference>
<keyword evidence="3" id="KW-1185">Reference proteome</keyword>
<evidence type="ECO:0000313" key="3">
    <source>
        <dbReference type="Proteomes" id="UP000009328"/>
    </source>
</evidence>
<comment type="caution">
    <text evidence="2">The sequence shown here is derived from an EMBL/GenBank/DDBJ whole genome shotgun (WGS) entry which is preliminary data.</text>
</comment>
<feature type="compositionally biased region" description="Low complexity" evidence="1">
    <location>
        <begin position="52"/>
        <end position="65"/>
    </location>
</feature>
<sequence>MSLSDETISQEPTAESQDDLRPLDFEVLDSEDEEDGEDPFKTLQRKKRAATEPVQQSIEESSVEQSGKRPKTAPNLNKKPKDLMSILLPDNYEGSMMISDFSILQESTQLTSMVSAGNGRSGSRDKPHDIDSNDIKTVLESDETVDEVSQDQGDEPLEAISHNEFLESVKESSKKKSIGELLDESDNESVKNEDRDGNKETKNYDISYEDVEIEDEGEEIEEVNGEESDESDDDYKEKEEENEQDKRQGEDIQDEMKPKSIPISEPITDHQDKDHNNDTTSDHDLNTKTNDTLQQNQIINGSPNLSPSPKKTNTEQQQQPTNFKTIQDPQPQPQPQQRPLKRKSTLAELCSRNSPVPRRVGLSKRANVNHLHSYLSKK</sequence>
<feature type="compositionally biased region" description="Basic and acidic residues" evidence="1">
    <location>
        <begin position="188"/>
        <end position="203"/>
    </location>
</feature>
<feature type="compositionally biased region" description="Basic and acidic residues" evidence="1">
    <location>
        <begin position="235"/>
        <end position="258"/>
    </location>
</feature>
<dbReference type="HOGENOM" id="CLU_731970_0_0_1"/>
<evidence type="ECO:0000256" key="1">
    <source>
        <dbReference type="SAM" id="MobiDB-lite"/>
    </source>
</evidence>
<reference evidence="2 3" key="1">
    <citation type="journal article" date="2012" name="Eukaryot. Cell">
        <title>Draft genome sequence of Wickerhamomyces ciferrii NRRL Y-1031 F-60-10.</title>
        <authorList>
            <person name="Schneider J."/>
            <person name="Andrea H."/>
            <person name="Blom J."/>
            <person name="Jaenicke S."/>
            <person name="Ruckert C."/>
            <person name="Schorsch C."/>
            <person name="Szczepanowski R."/>
            <person name="Farwick M."/>
            <person name="Goesmann A."/>
            <person name="Puhler A."/>
            <person name="Schaffer S."/>
            <person name="Tauch A."/>
            <person name="Kohler T."/>
            <person name="Brinkrolf K."/>
        </authorList>
    </citation>
    <scope>NUCLEOTIDE SEQUENCE [LARGE SCALE GENOMIC DNA]</scope>
    <source>
        <strain evidence="3">ATCC 14091 / BCRC 22168 / CBS 111 / JCM 3599 / NBRC 0793 / NRRL Y-1031 F-60-10</strain>
    </source>
</reference>
<feature type="region of interest" description="Disordered" evidence="1">
    <location>
        <begin position="111"/>
        <end position="365"/>
    </location>
</feature>
<gene>
    <name evidence="2" type="ORF">BN7_1962</name>
</gene>
<feature type="compositionally biased region" description="Acidic residues" evidence="1">
    <location>
        <begin position="140"/>
        <end position="157"/>
    </location>
</feature>
<proteinExistence type="predicted"/>
<name>K0KJU1_WICCF</name>
<feature type="region of interest" description="Disordered" evidence="1">
    <location>
        <begin position="1"/>
        <end position="82"/>
    </location>
</feature>
<accession>K0KJU1</accession>
<feature type="compositionally biased region" description="Basic and acidic residues" evidence="1">
    <location>
        <begin position="164"/>
        <end position="178"/>
    </location>
</feature>
<feature type="compositionally biased region" description="Basic and acidic residues" evidence="1">
    <location>
        <begin position="267"/>
        <end position="286"/>
    </location>
</feature>
<feature type="compositionally biased region" description="Basic and acidic residues" evidence="1">
    <location>
        <begin position="122"/>
        <end position="139"/>
    </location>
</feature>
<dbReference type="InParanoid" id="K0KJU1"/>